<dbReference type="PANTHER" id="PTHR22550">
    <property type="entry name" value="SPORE GERMINATION PROTEIN"/>
    <property type="match status" value="1"/>
</dbReference>
<keyword evidence="4" id="KW-1185">Reference proteome</keyword>
<dbReference type="InterPro" id="IPR002035">
    <property type="entry name" value="VWF_A"/>
</dbReference>
<keyword evidence="1" id="KW-1133">Transmembrane helix</keyword>
<sequence>MIVFQQPWAFVFLPLPLLVTWLMGAYHTPRAALRVSVFQQLVNLTGHRPARGALILKRNVWQQLGVLCSWVAIVAALAQPVWLGEPKVQQLPGRDLMLAVDLSGSMDSQDFVLRSQPPMQRLAGVKRVVMDFVAQRDGDRLGLIVFGNAPYLQVPFTEDHQLFLDLLNEAQTRMAGPKTMLGDAIGLGVNHFRGSDASDTDATKASRSTGRTPKQKVLLLLTDGNDSGSRVPPLDAAKVAADNDIVIHTIAVGDPQAVGEEAMDMDSLKGISAQTGGVFFEAQSGDQLRTVMDELEKLEPQLNDSISYRPQRQLFFWPLGLGLVVQLLVQCGLAGVHVKPGRVPGAATLPGRQ</sequence>
<dbReference type="Gene3D" id="3.40.50.410">
    <property type="entry name" value="von Willebrand factor, type A domain"/>
    <property type="match status" value="1"/>
</dbReference>
<dbReference type="InterPro" id="IPR036465">
    <property type="entry name" value="vWFA_dom_sf"/>
</dbReference>
<evidence type="ECO:0000256" key="1">
    <source>
        <dbReference type="SAM" id="Phobius"/>
    </source>
</evidence>
<name>A0A9E5JTH3_9GAMM</name>
<dbReference type="InterPro" id="IPR050768">
    <property type="entry name" value="UPF0353/GerABKA_families"/>
</dbReference>
<dbReference type="PANTHER" id="PTHR22550:SF18">
    <property type="entry name" value="VWFA DOMAIN-CONTAINING PROTEIN"/>
    <property type="match status" value="1"/>
</dbReference>
<feature type="transmembrane region" description="Helical" evidence="1">
    <location>
        <begin position="6"/>
        <end position="26"/>
    </location>
</feature>
<keyword evidence="1" id="KW-0472">Membrane</keyword>
<comment type="caution">
    <text evidence="3">The sequence shown here is derived from an EMBL/GenBank/DDBJ whole genome shotgun (WGS) entry which is preliminary data.</text>
</comment>
<proteinExistence type="predicted"/>
<gene>
    <name evidence="3" type="ORF">G8770_13345</name>
</gene>
<dbReference type="SUPFAM" id="SSF53300">
    <property type="entry name" value="vWA-like"/>
    <property type="match status" value="1"/>
</dbReference>
<dbReference type="SMART" id="SM00327">
    <property type="entry name" value="VWA"/>
    <property type="match status" value="1"/>
</dbReference>
<reference evidence="3" key="1">
    <citation type="submission" date="2020-03" db="EMBL/GenBank/DDBJ databases">
        <authorList>
            <person name="Guo F."/>
        </authorList>
    </citation>
    <scope>NUCLEOTIDE SEQUENCE</scope>
    <source>
        <strain evidence="3">JCM 30134</strain>
    </source>
</reference>
<dbReference type="Pfam" id="PF00092">
    <property type="entry name" value="VWA"/>
    <property type="match status" value="1"/>
</dbReference>
<organism evidence="3 4">
    <name type="scientific">Pseudomaricurvus hydrocarbonicus</name>
    <dbReference type="NCBI Taxonomy" id="1470433"/>
    <lineage>
        <taxon>Bacteria</taxon>
        <taxon>Pseudomonadati</taxon>
        <taxon>Pseudomonadota</taxon>
        <taxon>Gammaproteobacteria</taxon>
        <taxon>Cellvibrionales</taxon>
        <taxon>Cellvibrionaceae</taxon>
        <taxon>Pseudomaricurvus</taxon>
    </lineage>
</organism>
<feature type="domain" description="VWFA" evidence="2">
    <location>
        <begin position="95"/>
        <end position="295"/>
    </location>
</feature>
<dbReference type="Proteomes" id="UP000787472">
    <property type="component" value="Unassembled WGS sequence"/>
</dbReference>
<accession>A0A9E5JTH3</accession>
<dbReference type="RefSeq" id="WP_167187540.1">
    <property type="nucleotide sequence ID" value="NZ_JAAONZ010000010.1"/>
</dbReference>
<evidence type="ECO:0000259" key="2">
    <source>
        <dbReference type="PROSITE" id="PS50234"/>
    </source>
</evidence>
<protein>
    <submittedName>
        <fullName evidence="3">VWA domain-containing protein</fullName>
    </submittedName>
</protein>
<evidence type="ECO:0000313" key="3">
    <source>
        <dbReference type="EMBL" id="NHO66528.1"/>
    </source>
</evidence>
<dbReference type="EMBL" id="JAAONZ010000010">
    <property type="protein sequence ID" value="NHO66528.1"/>
    <property type="molecule type" value="Genomic_DNA"/>
</dbReference>
<evidence type="ECO:0000313" key="4">
    <source>
        <dbReference type="Proteomes" id="UP000787472"/>
    </source>
</evidence>
<dbReference type="PROSITE" id="PS50234">
    <property type="entry name" value="VWFA"/>
    <property type="match status" value="1"/>
</dbReference>
<keyword evidence="1" id="KW-0812">Transmembrane</keyword>
<dbReference type="AlphaFoldDB" id="A0A9E5JTH3"/>